<organism evidence="6 7">
    <name type="scientific">Lomentospora prolificans</name>
    <dbReference type="NCBI Taxonomy" id="41688"/>
    <lineage>
        <taxon>Eukaryota</taxon>
        <taxon>Fungi</taxon>
        <taxon>Dikarya</taxon>
        <taxon>Ascomycota</taxon>
        <taxon>Pezizomycotina</taxon>
        <taxon>Sordariomycetes</taxon>
        <taxon>Hypocreomycetidae</taxon>
        <taxon>Microascales</taxon>
        <taxon>Microascaceae</taxon>
        <taxon>Lomentospora</taxon>
    </lineage>
</organism>
<protein>
    <recommendedName>
        <fullName evidence="5">EF-hand domain-containing protein</fullName>
    </recommendedName>
</protein>
<dbReference type="VEuPathDB" id="FungiDB:jhhlp_003043"/>
<comment type="similarity">
    <text evidence="1">Belongs to the caleosin family.</text>
</comment>
<proteinExistence type="inferred from homology"/>
<dbReference type="InterPro" id="IPR007736">
    <property type="entry name" value="Caleosin-related"/>
</dbReference>
<evidence type="ECO:0000256" key="2">
    <source>
        <dbReference type="ARBA" id="ARBA00022837"/>
    </source>
</evidence>
<feature type="compositionally biased region" description="Polar residues" evidence="3">
    <location>
        <begin position="28"/>
        <end position="52"/>
    </location>
</feature>
<dbReference type="EMBL" id="NLAX01000008">
    <property type="protein sequence ID" value="PKS11281.1"/>
    <property type="molecule type" value="Genomic_DNA"/>
</dbReference>
<evidence type="ECO:0000256" key="3">
    <source>
        <dbReference type="SAM" id="MobiDB-lite"/>
    </source>
</evidence>
<keyword evidence="4" id="KW-0812">Transmembrane</keyword>
<evidence type="ECO:0000256" key="4">
    <source>
        <dbReference type="SAM" id="Phobius"/>
    </source>
</evidence>
<reference evidence="6 7" key="1">
    <citation type="journal article" date="2017" name="G3 (Bethesda)">
        <title>First Draft Genome Sequence of the Pathogenic Fungus Lomentospora prolificans (Formerly Scedosporium prolificans).</title>
        <authorList>
            <person name="Luo R."/>
            <person name="Zimin A."/>
            <person name="Workman R."/>
            <person name="Fan Y."/>
            <person name="Pertea G."/>
            <person name="Grossman N."/>
            <person name="Wear M.P."/>
            <person name="Jia B."/>
            <person name="Miller H."/>
            <person name="Casadevall A."/>
            <person name="Timp W."/>
            <person name="Zhang S.X."/>
            <person name="Salzberg S.L."/>
        </authorList>
    </citation>
    <scope>NUCLEOTIDE SEQUENCE [LARGE SCALE GENOMIC DNA]</scope>
    <source>
        <strain evidence="6 7">JHH-5317</strain>
    </source>
</reference>
<dbReference type="PANTHER" id="PTHR31495">
    <property type="entry name" value="PEROXYGENASE 3-RELATED"/>
    <property type="match status" value="1"/>
</dbReference>
<dbReference type="PROSITE" id="PS50222">
    <property type="entry name" value="EF_HAND_2"/>
    <property type="match status" value="2"/>
</dbReference>
<feature type="region of interest" description="Disordered" evidence="3">
    <location>
        <begin position="1"/>
        <end position="52"/>
    </location>
</feature>
<keyword evidence="2" id="KW-0106">Calcium</keyword>
<dbReference type="OrthoDB" id="640742at2759"/>
<dbReference type="SUPFAM" id="SSF47473">
    <property type="entry name" value="EF-hand"/>
    <property type="match status" value="1"/>
</dbReference>
<feature type="domain" description="EF-hand" evidence="5">
    <location>
        <begin position="54"/>
        <end position="89"/>
    </location>
</feature>
<evidence type="ECO:0000259" key="5">
    <source>
        <dbReference type="PROSITE" id="PS50222"/>
    </source>
</evidence>
<dbReference type="STRING" id="41688.A0A2N3NFU8"/>
<name>A0A2N3NFU8_9PEZI</name>
<dbReference type="Proteomes" id="UP000233524">
    <property type="component" value="Unassembled WGS sequence"/>
</dbReference>
<dbReference type="InterPro" id="IPR018247">
    <property type="entry name" value="EF_Hand_1_Ca_BS"/>
</dbReference>
<dbReference type="PANTHER" id="PTHR31495:SF0">
    <property type="entry name" value="BINDING PROTEIN CALEOSIN, PUTATIVE (AFU_ORTHOLOGUE AFUA_5G13750)-RELATED"/>
    <property type="match status" value="1"/>
</dbReference>
<dbReference type="GO" id="GO:0004497">
    <property type="term" value="F:monooxygenase activity"/>
    <property type="evidence" value="ECO:0007669"/>
    <property type="project" value="TreeGrafter"/>
</dbReference>
<dbReference type="InParanoid" id="A0A2N3NFU8"/>
<dbReference type="InterPro" id="IPR002048">
    <property type="entry name" value="EF_hand_dom"/>
</dbReference>
<keyword evidence="4" id="KW-0472">Membrane</keyword>
<evidence type="ECO:0000313" key="7">
    <source>
        <dbReference type="Proteomes" id="UP000233524"/>
    </source>
</evidence>
<keyword evidence="4" id="KW-1133">Transmembrane helix</keyword>
<feature type="transmembrane region" description="Helical" evidence="4">
    <location>
        <begin position="183"/>
        <end position="200"/>
    </location>
</feature>
<dbReference type="Pfam" id="PF05042">
    <property type="entry name" value="Caleosin"/>
    <property type="match status" value="1"/>
</dbReference>
<dbReference type="AlphaFoldDB" id="A0A2N3NFU8"/>
<evidence type="ECO:0000313" key="6">
    <source>
        <dbReference type="EMBL" id="PKS11281.1"/>
    </source>
</evidence>
<feature type="domain" description="EF-hand" evidence="5">
    <location>
        <begin position="145"/>
        <end position="180"/>
    </location>
</feature>
<dbReference type="InterPro" id="IPR011992">
    <property type="entry name" value="EF-hand-dom_pair"/>
</dbReference>
<evidence type="ECO:0000256" key="1">
    <source>
        <dbReference type="ARBA" id="ARBA00006765"/>
    </source>
</evidence>
<sequence>MPKSKAQKGTAKRTPSPPIAARLGRTSPGGNSVTLTSHNLTNGDADSQKAQNQDDYTVLEQHIRFWDPNGDGKITIFDTYRGFRDLGFNIFFSLLAMFIINGAFSYPTRLAYSFVPDPFFRIYVHGIYKAKHGSSTGIYDSEGRFVGQIFNNMFSKWDNDKDGALGLLDLFEMMHANRDLLDPFGWFAAVFELGTTWLLIQKDGKVYKDDLRQVYDGSIFYRIRDQIKSGKGWDQGFGLRDLGNVLLKRIAALF</sequence>
<dbReference type="GO" id="GO:0005509">
    <property type="term" value="F:calcium ion binding"/>
    <property type="evidence" value="ECO:0007669"/>
    <property type="project" value="InterPro"/>
</dbReference>
<accession>A0A2N3NFU8</accession>
<comment type="caution">
    <text evidence="6">The sequence shown here is derived from an EMBL/GenBank/DDBJ whole genome shotgun (WGS) entry which is preliminary data.</text>
</comment>
<keyword evidence="7" id="KW-1185">Reference proteome</keyword>
<feature type="transmembrane region" description="Helical" evidence="4">
    <location>
        <begin position="86"/>
        <end position="106"/>
    </location>
</feature>
<dbReference type="PROSITE" id="PS00018">
    <property type="entry name" value="EF_HAND_1"/>
    <property type="match status" value="1"/>
</dbReference>
<gene>
    <name evidence="6" type="ORF">jhhlp_003043</name>
</gene>